<dbReference type="PANTHER" id="PTHR11530:SF11">
    <property type="entry name" value="D-ASPARTATE OXIDASE"/>
    <property type="match status" value="1"/>
</dbReference>
<proteinExistence type="inferred from homology"/>
<name>A0A2S3W566_9PROT</name>
<dbReference type="Gene3D" id="3.30.9.10">
    <property type="entry name" value="D-Amino Acid Oxidase, subunit A, domain 2"/>
    <property type="match status" value="1"/>
</dbReference>
<dbReference type="InterPro" id="IPR023209">
    <property type="entry name" value="DAO"/>
</dbReference>
<accession>A0A2S3W566</accession>
<keyword evidence="11" id="KW-1185">Reference proteome</keyword>
<dbReference type="GO" id="GO:0046416">
    <property type="term" value="P:D-amino acid metabolic process"/>
    <property type="evidence" value="ECO:0007669"/>
    <property type="project" value="InterPro"/>
</dbReference>
<comment type="caution">
    <text evidence="10">The sequence shown here is derived from an EMBL/GenBank/DDBJ whole genome shotgun (WGS) entry which is preliminary data.</text>
</comment>
<evidence type="ECO:0000313" key="11">
    <source>
        <dbReference type="Proteomes" id="UP000237344"/>
    </source>
</evidence>
<evidence type="ECO:0000256" key="8">
    <source>
        <dbReference type="ARBA" id="ARBA00049547"/>
    </source>
</evidence>
<comment type="catalytic activity">
    <reaction evidence="8">
        <text>a D-alpha-amino acid + O2 + H2O = a 2-oxocarboxylate + H2O2 + NH4(+)</text>
        <dbReference type="Rhea" id="RHEA:21816"/>
        <dbReference type="ChEBI" id="CHEBI:15377"/>
        <dbReference type="ChEBI" id="CHEBI:15379"/>
        <dbReference type="ChEBI" id="CHEBI:16240"/>
        <dbReference type="ChEBI" id="CHEBI:28938"/>
        <dbReference type="ChEBI" id="CHEBI:35179"/>
        <dbReference type="ChEBI" id="CHEBI:59871"/>
        <dbReference type="EC" id="1.4.3.3"/>
    </reaction>
    <physiologicalReaction direction="left-to-right" evidence="8">
        <dbReference type="Rhea" id="RHEA:21817"/>
    </physiologicalReaction>
</comment>
<dbReference type="Proteomes" id="UP000237344">
    <property type="component" value="Unassembled WGS sequence"/>
</dbReference>
<protein>
    <recommendedName>
        <fullName evidence="7">D-amino-acid oxidase</fullName>
        <ecNumber evidence="6">1.4.3.3</ecNumber>
    </recommendedName>
</protein>
<dbReference type="GO" id="GO:0003884">
    <property type="term" value="F:D-amino-acid oxidase activity"/>
    <property type="evidence" value="ECO:0007669"/>
    <property type="project" value="UniProtKB-EC"/>
</dbReference>
<evidence type="ECO:0000256" key="7">
    <source>
        <dbReference type="ARBA" id="ARBA00039751"/>
    </source>
</evidence>
<evidence type="ECO:0000259" key="9">
    <source>
        <dbReference type="Pfam" id="PF01266"/>
    </source>
</evidence>
<dbReference type="InterPro" id="IPR036188">
    <property type="entry name" value="FAD/NAD-bd_sf"/>
</dbReference>
<comment type="similarity">
    <text evidence="2">Belongs to the DAMOX/DASOX family.</text>
</comment>
<dbReference type="GO" id="GO:0071949">
    <property type="term" value="F:FAD binding"/>
    <property type="evidence" value="ECO:0007669"/>
    <property type="project" value="InterPro"/>
</dbReference>
<sequence length="335" mass="36336">MSQPQHRPADSTPPGHGPSVLVLGAGVSGMTAAVTLAERGARVVVHERGPRIGSGASWKAGGMLAPWCEAESATPEVTAQSLSSLDWWDAHVPDVVRNGTLVLAPARDVGEIARFGRRTSHFRTIGEAEIAQLEPELADRFSRALFFEHEGHVNPRDALLALGRRVEALGGQVVCNAPVTYDEAAYDWIVDCTGIAARDVMSDMRGVRGEMLLLRCRDVTLSRPVRMLHPRIPVYIVPRADHVFMVGATMIESENAGGMTLRSMVELLGAVYALHPAFGEAEILETGTGLRPSYPDNMPAVRRDGKRIYVNGMYRHGFLLSPVRAREAADIVFGS</sequence>
<dbReference type="EMBL" id="POTC01000002">
    <property type="protein sequence ID" value="POF64011.1"/>
    <property type="molecule type" value="Genomic_DNA"/>
</dbReference>
<reference evidence="10 11" key="1">
    <citation type="submission" date="2018-01" db="EMBL/GenBank/DDBJ databases">
        <title>Draft Genome Sequence of Komagataeibacter maltaceti LMG 1529, a Vinegar Producing Acetic Acid Bacterium Isolated from Malt Vinegar Brewery Acetifiers.</title>
        <authorList>
            <person name="Zhang Q."/>
            <person name="Hollensteiner J."/>
            <person name="Poehlein A."/>
            <person name="Daniel R."/>
        </authorList>
    </citation>
    <scope>NUCLEOTIDE SEQUENCE [LARGE SCALE GENOMIC DNA]</scope>
    <source>
        <strain evidence="10 11">LMG 1529</strain>
    </source>
</reference>
<evidence type="ECO:0000313" key="10">
    <source>
        <dbReference type="EMBL" id="POF64011.1"/>
    </source>
</evidence>
<evidence type="ECO:0000256" key="2">
    <source>
        <dbReference type="ARBA" id="ARBA00006730"/>
    </source>
</evidence>
<dbReference type="InterPro" id="IPR006076">
    <property type="entry name" value="FAD-dep_OxRdtase"/>
</dbReference>
<dbReference type="EC" id="1.4.3.3" evidence="6"/>
<dbReference type="SUPFAM" id="SSF54373">
    <property type="entry name" value="FAD-linked reductases, C-terminal domain"/>
    <property type="match status" value="1"/>
</dbReference>
<evidence type="ECO:0000256" key="6">
    <source>
        <dbReference type="ARBA" id="ARBA00039101"/>
    </source>
</evidence>
<dbReference type="Pfam" id="PF01266">
    <property type="entry name" value="DAO"/>
    <property type="match status" value="1"/>
</dbReference>
<dbReference type="SUPFAM" id="SSF51971">
    <property type="entry name" value="Nucleotide-binding domain"/>
    <property type="match status" value="1"/>
</dbReference>
<evidence type="ECO:0000256" key="1">
    <source>
        <dbReference type="ARBA" id="ARBA00001974"/>
    </source>
</evidence>
<evidence type="ECO:0000256" key="3">
    <source>
        <dbReference type="ARBA" id="ARBA00022630"/>
    </source>
</evidence>
<keyword evidence="3" id="KW-0285">Flavoprotein</keyword>
<dbReference type="AlphaFoldDB" id="A0A2S3W566"/>
<dbReference type="RefSeq" id="WP_110093972.1">
    <property type="nucleotide sequence ID" value="NZ_NKUE01000001.1"/>
</dbReference>
<keyword evidence="4" id="KW-0274">FAD</keyword>
<dbReference type="OrthoDB" id="9790035at2"/>
<comment type="cofactor">
    <cofactor evidence="1">
        <name>FAD</name>
        <dbReference type="ChEBI" id="CHEBI:57692"/>
    </cofactor>
</comment>
<feature type="domain" description="FAD dependent oxidoreductase" evidence="9">
    <location>
        <begin position="20"/>
        <end position="330"/>
    </location>
</feature>
<dbReference type="PANTHER" id="PTHR11530">
    <property type="entry name" value="D-AMINO ACID OXIDASE"/>
    <property type="match status" value="1"/>
</dbReference>
<gene>
    <name evidence="10" type="ORF">KMAL_02760</name>
</gene>
<dbReference type="Gene3D" id="3.50.50.60">
    <property type="entry name" value="FAD/NAD(P)-binding domain"/>
    <property type="match status" value="1"/>
</dbReference>
<keyword evidence="5" id="KW-0560">Oxidoreductase</keyword>
<evidence type="ECO:0000256" key="4">
    <source>
        <dbReference type="ARBA" id="ARBA00022827"/>
    </source>
</evidence>
<evidence type="ECO:0000256" key="5">
    <source>
        <dbReference type="ARBA" id="ARBA00023002"/>
    </source>
</evidence>
<organism evidence="10 11">
    <name type="scientific">Novacetimonas maltaceti</name>
    <dbReference type="NCBI Taxonomy" id="1203393"/>
    <lineage>
        <taxon>Bacteria</taxon>
        <taxon>Pseudomonadati</taxon>
        <taxon>Pseudomonadota</taxon>
        <taxon>Alphaproteobacteria</taxon>
        <taxon>Acetobacterales</taxon>
        <taxon>Acetobacteraceae</taxon>
        <taxon>Novacetimonas</taxon>
    </lineage>
</organism>